<comment type="caution">
    <text evidence="2">The sequence shown here is derived from an EMBL/GenBank/DDBJ whole genome shotgun (WGS) entry which is preliminary data.</text>
</comment>
<gene>
    <name evidence="2" type="ORF">NP777_44425</name>
</gene>
<dbReference type="EMBL" id="JANIAA010000063">
    <property type="protein sequence ID" value="MCQ8195149.1"/>
    <property type="molecule type" value="Genomic_DNA"/>
</dbReference>
<accession>A0ABT1VED3</accession>
<dbReference type="Proteomes" id="UP001204746">
    <property type="component" value="Unassembled WGS sequence"/>
</dbReference>
<organism evidence="2 3">
    <name type="scientific">Streptomyces rugosispiralis</name>
    <dbReference type="NCBI Taxonomy" id="2967341"/>
    <lineage>
        <taxon>Bacteria</taxon>
        <taxon>Bacillati</taxon>
        <taxon>Actinomycetota</taxon>
        <taxon>Actinomycetes</taxon>
        <taxon>Kitasatosporales</taxon>
        <taxon>Streptomycetaceae</taxon>
        <taxon>Streptomyces</taxon>
    </lineage>
</organism>
<proteinExistence type="predicted"/>
<protein>
    <recommendedName>
        <fullName evidence="4">Secreted protein</fullName>
    </recommendedName>
</protein>
<sequence>MRIRHTLATVALGGVIALGAMSVPAQATSADAEITAPRTVAEEPTQKYDSYVTLGECKSVGANGELHGRWLAWKCVKALRWELWVRYS</sequence>
<evidence type="ECO:0008006" key="4">
    <source>
        <dbReference type="Google" id="ProtNLM"/>
    </source>
</evidence>
<dbReference type="RefSeq" id="WP_256655891.1">
    <property type="nucleotide sequence ID" value="NZ_JANIAA010000063.1"/>
</dbReference>
<evidence type="ECO:0000256" key="1">
    <source>
        <dbReference type="SAM" id="SignalP"/>
    </source>
</evidence>
<name>A0ABT1VED3_9ACTN</name>
<keyword evidence="3" id="KW-1185">Reference proteome</keyword>
<evidence type="ECO:0000313" key="3">
    <source>
        <dbReference type="Proteomes" id="UP001204746"/>
    </source>
</evidence>
<feature type="signal peptide" evidence="1">
    <location>
        <begin position="1"/>
        <end position="27"/>
    </location>
</feature>
<feature type="chain" id="PRO_5047254366" description="Secreted protein" evidence="1">
    <location>
        <begin position="28"/>
        <end position="88"/>
    </location>
</feature>
<reference evidence="2 3" key="1">
    <citation type="submission" date="2022-07" db="EMBL/GenBank/DDBJ databases">
        <authorList>
            <person name="Phongsopitanun W."/>
            <person name="Tanasupawat S."/>
        </authorList>
    </citation>
    <scope>NUCLEOTIDE SEQUENCE [LARGE SCALE GENOMIC DNA]</scope>
    <source>
        <strain evidence="2 3">RCU-064</strain>
    </source>
</reference>
<keyword evidence="1" id="KW-0732">Signal</keyword>
<evidence type="ECO:0000313" key="2">
    <source>
        <dbReference type="EMBL" id="MCQ8195149.1"/>
    </source>
</evidence>